<dbReference type="AlphaFoldDB" id="A0A915HI25"/>
<name>A0A915HI25_ROMCU</name>
<evidence type="ECO:0000313" key="1">
    <source>
        <dbReference type="Proteomes" id="UP000887565"/>
    </source>
</evidence>
<keyword evidence="1" id="KW-1185">Reference proteome</keyword>
<dbReference type="Proteomes" id="UP000887565">
    <property type="component" value="Unplaced"/>
</dbReference>
<organism evidence="1 2">
    <name type="scientific">Romanomermis culicivorax</name>
    <name type="common">Nematode worm</name>
    <dbReference type="NCBI Taxonomy" id="13658"/>
    <lineage>
        <taxon>Eukaryota</taxon>
        <taxon>Metazoa</taxon>
        <taxon>Ecdysozoa</taxon>
        <taxon>Nematoda</taxon>
        <taxon>Enoplea</taxon>
        <taxon>Dorylaimia</taxon>
        <taxon>Mermithida</taxon>
        <taxon>Mermithoidea</taxon>
        <taxon>Mermithidae</taxon>
        <taxon>Romanomermis</taxon>
    </lineage>
</organism>
<dbReference type="WBParaSite" id="nRc.2.0.1.t01288-RA">
    <property type="protein sequence ID" value="nRc.2.0.1.t01288-RA"/>
    <property type="gene ID" value="nRc.2.0.1.g01288"/>
</dbReference>
<proteinExistence type="predicted"/>
<protein>
    <submittedName>
        <fullName evidence="2">Uncharacterized protein</fullName>
    </submittedName>
</protein>
<reference evidence="2" key="1">
    <citation type="submission" date="2022-11" db="UniProtKB">
        <authorList>
            <consortium name="WormBaseParasite"/>
        </authorList>
    </citation>
    <scope>IDENTIFICATION</scope>
</reference>
<sequence length="82" mass="9720">KVRHDCVTCGAFTAFSDGYDSGGYFRLEEKLKENFLKNDSRKIVASDFSTMVDFLHDFTRFKRRLDDFWSIFKSKSWIEMNS</sequence>
<accession>A0A915HI25</accession>
<evidence type="ECO:0000313" key="2">
    <source>
        <dbReference type="WBParaSite" id="nRc.2.0.1.t01288-RA"/>
    </source>
</evidence>